<evidence type="ECO:0000259" key="2">
    <source>
        <dbReference type="Pfam" id="PF05225"/>
    </source>
</evidence>
<dbReference type="Proteomes" id="UP001353858">
    <property type="component" value="Unassembled WGS sequence"/>
</dbReference>
<dbReference type="GO" id="GO:0003677">
    <property type="term" value="F:DNA binding"/>
    <property type="evidence" value="ECO:0007669"/>
    <property type="project" value="InterPro"/>
</dbReference>
<name>A0AAN7QIL2_9COLE</name>
<protein>
    <recommendedName>
        <fullName evidence="2">HTH psq-type domain-containing protein</fullName>
    </recommendedName>
</protein>
<feature type="domain" description="HTH psq-type" evidence="2">
    <location>
        <begin position="16"/>
        <end position="47"/>
    </location>
</feature>
<evidence type="ECO:0000313" key="4">
    <source>
        <dbReference type="Proteomes" id="UP001353858"/>
    </source>
</evidence>
<accession>A0AAN7QIL2</accession>
<dbReference type="InterPro" id="IPR007889">
    <property type="entry name" value="HTH_Psq"/>
</dbReference>
<sequence>MPKISEGASYRKKYKKEDIKKALETIENGMSNREAFKLYKVPRATLQFQTEAKFIRCVSPSKLPKNCDPENVLNKSITDFVVWPVTPERKGKRQTEKLPWVLTSSVRKDALKQKIAKKKRY</sequence>
<dbReference type="GO" id="GO:0005634">
    <property type="term" value="C:nucleus"/>
    <property type="evidence" value="ECO:0007669"/>
    <property type="project" value="UniProtKB-SubCell"/>
</dbReference>
<dbReference type="Pfam" id="PF05225">
    <property type="entry name" value="HTH_psq"/>
    <property type="match status" value="1"/>
</dbReference>
<gene>
    <name evidence="3" type="ORF">RN001_007809</name>
</gene>
<dbReference type="Gene3D" id="1.10.10.60">
    <property type="entry name" value="Homeodomain-like"/>
    <property type="match status" value="1"/>
</dbReference>
<evidence type="ECO:0000256" key="1">
    <source>
        <dbReference type="ARBA" id="ARBA00004123"/>
    </source>
</evidence>
<evidence type="ECO:0000313" key="3">
    <source>
        <dbReference type="EMBL" id="KAK4879663.1"/>
    </source>
</evidence>
<comment type="caution">
    <text evidence="3">The sequence shown here is derived from an EMBL/GenBank/DDBJ whole genome shotgun (WGS) entry which is preliminary data.</text>
</comment>
<dbReference type="AlphaFoldDB" id="A0AAN7QIL2"/>
<dbReference type="EMBL" id="JARPUR010000003">
    <property type="protein sequence ID" value="KAK4879663.1"/>
    <property type="molecule type" value="Genomic_DNA"/>
</dbReference>
<reference evidence="4" key="1">
    <citation type="submission" date="2023-01" db="EMBL/GenBank/DDBJ databases">
        <title>Key to firefly adult light organ development and bioluminescence: homeobox transcription factors regulate luciferase expression and transportation to peroxisome.</title>
        <authorList>
            <person name="Fu X."/>
        </authorList>
    </citation>
    <scope>NUCLEOTIDE SEQUENCE [LARGE SCALE GENOMIC DNA]</scope>
</reference>
<comment type="subcellular location">
    <subcellularLocation>
        <location evidence="1">Nucleus</location>
    </subcellularLocation>
</comment>
<proteinExistence type="predicted"/>
<keyword evidence="4" id="KW-1185">Reference proteome</keyword>
<organism evidence="3 4">
    <name type="scientific">Aquatica leii</name>
    <dbReference type="NCBI Taxonomy" id="1421715"/>
    <lineage>
        <taxon>Eukaryota</taxon>
        <taxon>Metazoa</taxon>
        <taxon>Ecdysozoa</taxon>
        <taxon>Arthropoda</taxon>
        <taxon>Hexapoda</taxon>
        <taxon>Insecta</taxon>
        <taxon>Pterygota</taxon>
        <taxon>Neoptera</taxon>
        <taxon>Endopterygota</taxon>
        <taxon>Coleoptera</taxon>
        <taxon>Polyphaga</taxon>
        <taxon>Elateriformia</taxon>
        <taxon>Elateroidea</taxon>
        <taxon>Lampyridae</taxon>
        <taxon>Luciolinae</taxon>
        <taxon>Aquatica</taxon>
    </lineage>
</organism>
<dbReference type="InterPro" id="IPR009057">
    <property type="entry name" value="Homeodomain-like_sf"/>
</dbReference>
<dbReference type="SUPFAM" id="SSF46689">
    <property type="entry name" value="Homeodomain-like"/>
    <property type="match status" value="1"/>
</dbReference>